<organism evidence="5 6">
    <name type="scientific">Chryseobacterium tructae</name>
    <dbReference type="NCBI Taxonomy" id="1037380"/>
    <lineage>
        <taxon>Bacteria</taxon>
        <taxon>Pseudomonadati</taxon>
        <taxon>Bacteroidota</taxon>
        <taxon>Flavobacteriia</taxon>
        <taxon>Flavobacteriales</taxon>
        <taxon>Weeksellaceae</taxon>
        <taxon>Chryseobacterium group</taxon>
        <taxon>Chryseobacterium</taxon>
    </lineage>
</organism>
<dbReference type="PANTHER" id="PTHR46796">
    <property type="entry name" value="HTH-TYPE TRANSCRIPTIONAL ACTIVATOR RHAS-RELATED"/>
    <property type="match status" value="1"/>
</dbReference>
<evidence type="ECO:0000256" key="2">
    <source>
        <dbReference type="ARBA" id="ARBA00023125"/>
    </source>
</evidence>
<proteinExistence type="predicted"/>
<dbReference type="Proteomes" id="UP001595735">
    <property type="component" value="Unassembled WGS sequence"/>
</dbReference>
<accession>A0ABV7XTN5</accession>
<evidence type="ECO:0000259" key="4">
    <source>
        <dbReference type="PROSITE" id="PS01124"/>
    </source>
</evidence>
<comment type="caution">
    <text evidence="5">The sequence shown here is derived from an EMBL/GenBank/DDBJ whole genome shotgun (WGS) entry which is preliminary data.</text>
</comment>
<evidence type="ECO:0000256" key="1">
    <source>
        <dbReference type="ARBA" id="ARBA00023015"/>
    </source>
</evidence>
<gene>
    <name evidence="5" type="ORF">ACFONJ_06995</name>
</gene>
<dbReference type="EMBL" id="JBHRYO010000002">
    <property type="protein sequence ID" value="MFC3755706.1"/>
    <property type="molecule type" value="Genomic_DNA"/>
</dbReference>
<name>A0ABV7XTN5_9FLAO</name>
<evidence type="ECO:0000256" key="3">
    <source>
        <dbReference type="ARBA" id="ARBA00023163"/>
    </source>
</evidence>
<dbReference type="SUPFAM" id="SSF46689">
    <property type="entry name" value="Homeodomain-like"/>
    <property type="match status" value="1"/>
</dbReference>
<keyword evidence="1" id="KW-0805">Transcription regulation</keyword>
<dbReference type="PANTHER" id="PTHR46796:SF13">
    <property type="entry name" value="HTH-TYPE TRANSCRIPTIONAL ACTIVATOR RHAS"/>
    <property type="match status" value="1"/>
</dbReference>
<dbReference type="Pfam" id="PF20240">
    <property type="entry name" value="DUF6597"/>
    <property type="match status" value="1"/>
</dbReference>
<dbReference type="InterPro" id="IPR050204">
    <property type="entry name" value="AraC_XylS_family_regulators"/>
</dbReference>
<dbReference type="Gene3D" id="1.10.10.60">
    <property type="entry name" value="Homeodomain-like"/>
    <property type="match status" value="1"/>
</dbReference>
<reference evidence="6" key="1">
    <citation type="journal article" date="2019" name="Int. J. Syst. Evol. Microbiol.">
        <title>The Global Catalogue of Microorganisms (GCM) 10K type strain sequencing project: providing services to taxonomists for standard genome sequencing and annotation.</title>
        <authorList>
            <consortium name="The Broad Institute Genomics Platform"/>
            <consortium name="The Broad Institute Genome Sequencing Center for Infectious Disease"/>
            <person name="Wu L."/>
            <person name="Ma J."/>
        </authorList>
    </citation>
    <scope>NUCLEOTIDE SEQUENCE [LARGE SCALE GENOMIC DNA]</scope>
    <source>
        <strain evidence="6">CECT 7798</strain>
    </source>
</reference>
<dbReference type="InterPro" id="IPR046532">
    <property type="entry name" value="DUF6597"/>
</dbReference>
<dbReference type="PROSITE" id="PS01124">
    <property type="entry name" value="HTH_ARAC_FAMILY_2"/>
    <property type="match status" value="1"/>
</dbReference>
<evidence type="ECO:0000313" key="5">
    <source>
        <dbReference type="EMBL" id="MFC3755706.1"/>
    </source>
</evidence>
<keyword evidence="2" id="KW-0238">DNA-binding</keyword>
<keyword evidence="6" id="KW-1185">Reference proteome</keyword>
<dbReference type="Pfam" id="PF12833">
    <property type="entry name" value="HTH_18"/>
    <property type="match status" value="1"/>
</dbReference>
<dbReference type="InterPro" id="IPR009057">
    <property type="entry name" value="Homeodomain-like_sf"/>
</dbReference>
<feature type="domain" description="HTH araC/xylS-type" evidence="4">
    <location>
        <begin position="153"/>
        <end position="260"/>
    </location>
</feature>
<keyword evidence="3" id="KW-0804">Transcription</keyword>
<sequence>MNSVIIKPKNEILKKYIQYFLFFKKTDHQLLSYTTFPNTNLCLAIYKQNKISYIQKDGSNLCNITEGSSFTSRLYGFHKTPFQVCIQSALDQICIVFQPSALKAFTQESYENLMQSNTVFEEIFFSEKNVLNKIFDKTDFTDRANELEMIMCNNLKNNIADKMKEALMLIDIHKIASTHDLSERLKVSEATLFRLFKNNLGQNPKSFLKTLRFRNVLDDILKPGRSLTEIAYQNQYCDQAHFIKDFKLLAGFSPKKITDKISINQKDLTWIYNKNHGE</sequence>
<dbReference type="RefSeq" id="WP_290295742.1">
    <property type="nucleotide sequence ID" value="NZ_JAUFQR010000001.1"/>
</dbReference>
<protein>
    <submittedName>
        <fullName evidence="5">Helix-turn-helix domain-containing protein</fullName>
    </submittedName>
</protein>
<dbReference type="SMART" id="SM00342">
    <property type="entry name" value="HTH_ARAC"/>
    <property type="match status" value="1"/>
</dbReference>
<evidence type="ECO:0000313" key="6">
    <source>
        <dbReference type="Proteomes" id="UP001595735"/>
    </source>
</evidence>
<dbReference type="InterPro" id="IPR018060">
    <property type="entry name" value="HTH_AraC"/>
</dbReference>